<evidence type="ECO:0000259" key="6">
    <source>
        <dbReference type="Pfam" id="PF08281"/>
    </source>
</evidence>
<dbReference type="RefSeq" id="WP_378537009.1">
    <property type="nucleotide sequence ID" value="NZ_JBHSBH010000015.1"/>
</dbReference>
<comment type="similarity">
    <text evidence="1">Belongs to the sigma-70 factor family. ECF subfamily.</text>
</comment>
<dbReference type="Gene3D" id="1.10.1740.10">
    <property type="match status" value="1"/>
</dbReference>
<keyword evidence="4" id="KW-0238">DNA-binding</keyword>
<dbReference type="EMBL" id="JBHSBH010000015">
    <property type="protein sequence ID" value="MFC3998883.1"/>
    <property type="molecule type" value="Genomic_DNA"/>
</dbReference>
<dbReference type="InterPro" id="IPR013324">
    <property type="entry name" value="RNA_pol_sigma_r3/r4-like"/>
</dbReference>
<feature type="domain" description="RNA polymerase sigma factor 70 region 4 type 2" evidence="6">
    <location>
        <begin position="121"/>
        <end position="170"/>
    </location>
</feature>
<dbReference type="Proteomes" id="UP001595847">
    <property type="component" value="Unassembled WGS sequence"/>
</dbReference>
<keyword evidence="3" id="KW-0731">Sigma factor</keyword>
<dbReference type="InterPro" id="IPR013325">
    <property type="entry name" value="RNA_pol_sigma_r2"/>
</dbReference>
<dbReference type="Pfam" id="PF08281">
    <property type="entry name" value="Sigma70_r4_2"/>
    <property type="match status" value="1"/>
</dbReference>
<accession>A0ABV8FWI6</accession>
<gene>
    <name evidence="7" type="ORF">ACFOVU_23380</name>
</gene>
<evidence type="ECO:0000256" key="3">
    <source>
        <dbReference type="ARBA" id="ARBA00023082"/>
    </source>
</evidence>
<evidence type="ECO:0000313" key="7">
    <source>
        <dbReference type="EMBL" id="MFC3998883.1"/>
    </source>
</evidence>
<reference evidence="8" key="1">
    <citation type="journal article" date="2019" name="Int. J. Syst. Evol. Microbiol.">
        <title>The Global Catalogue of Microorganisms (GCM) 10K type strain sequencing project: providing services to taxonomists for standard genome sequencing and annotation.</title>
        <authorList>
            <consortium name="The Broad Institute Genomics Platform"/>
            <consortium name="The Broad Institute Genome Sequencing Center for Infectious Disease"/>
            <person name="Wu L."/>
            <person name="Ma J."/>
        </authorList>
    </citation>
    <scope>NUCLEOTIDE SEQUENCE [LARGE SCALE GENOMIC DNA]</scope>
    <source>
        <strain evidence="8">TBRC 1826</strain>
    </source>
</reference>
<proteinExistence type="inferred from homology"/>
<dbReference type="InterPro" id="IPR039425">
    <property type="entry name" value="RNA_pol_sigma-70-like"/>
</dbReference>
<dbReference type="Gene3D" id="1.10.10.10">
    <property type="entry name" value="Winged helix-like DNA-binding domain superfamily/Winged helix DNA-binding domain"/>
    <property type="match status" value="1"/>
</dbReference>
<dbReference type="SUPFAM" id="SSF88946">
    <property type="entry name" value="Sigma2 domain of RNA polymerase sigma factors"/>
    <property type="match status" value="1"/>
</dbReference>
<dbReference type="NCBIfam" id="TIGR02937">
    <property type="entry name" value="sigma70-ECF"/>
    <property type="match status" value="1"/>
</dbReference>
<name>A0ABV8FWI6_9ACTN</name>
<dbReference type="PANTHER" id="PTHR43133">
    <property type="entry name" value="RNA POLYMERASE ECF-TYPE SIGMA FACTO"/>
    <property type="match status" value="1"/>
</dbReference>
<evidence type="ECO:0000313" key="8">
    <source>
        <dbReference type="Proteomes" id="UP001595847"/>
    </source>
</evidence>
<keyword evidence="8" id="KW-1185">Reference proteome</keyword>
<dbReference type="SUPFAM" id="SSF88659">
    <property type="entry name" value="Sigma3 and sigma4 domains of RNA polymerase sigma factors"/>
    <property type="match status" value="1"/>
</dbReference>
<evidence type="ECO:0000256" key="2">
    <source>
        <dbReference type="ARBA" id="ARBA00023015"/>
    </source>
</evidence>
<comment type="caution">
    <text evidence="7">The sequence shown here is derived from an EMBL/GenBank/DDBJ whole genome shotgun (WGS) entry which is preliminary data.</text>
</comment>
<dbReference type="CDD" id="cd06171">
    <property type="entry name" value="Sigma70_r4"/>
    <property type="match status" value="1"/>
</dbReference>
<sequence>MSDHSALPLTDPRDTATDPEAVVWEFLATSDLPAVAAYLRKIGADYHEAEECAQLALTACWEKRATIQHMQAYLRGAARKIYLRRTPKTQQVELHEADQLAASHDASPDVRAEMREQIDTVLAAMEQLPYGQRDALSLLADGRTVTEIAQLTGTTAGAVRTRISRARTQLKILLAPTRKETSL</sequence>
<protein>
    <submittedName>
        <fullName evidence="7">RNA polymerase sigma factor</fullName>
    </submittedName>
</protein>
<dbReference type="InterPro" id="IPR013249">
    <property type="entry name" value="RNA_pol_sigma70_r4_t2"/>
</dbReference>
<keyword evidence="5" id="KW-0804">Transcription</keyword>
<organism evidence="7 8">
    <name type="scientific">Nocardiopsis sediminis</name>
    <dbReference type="NCBI Taxonomy" id="1778267"/>
    <lineage>
        <taxon>Bacteria</taxon>
        <taxon>Bacillati</taxon>
        <taxon>Actinomycetota</taxon>
        <taxon>Actinomycetes</taxon>
        <taxon>Streptosporangiales</taxon>
        <taxon>Nocardiopsidaceae</taxon>
        <taxon>Nocardiopsis</taxon>
    </lineage>
</organism>
<dbReference type="InterPro" id="IPR036388">
    <property type="entry name" value="WH-like_DNA-bd_sf"/>
</dbReference>
<evidence type="ECO:0000256" key="1">
    <source>
        <dbReference type="ARBA" id="ARBA00010641"/>
    </source>
</evidence>
<evidence type="ECO:0000256" key="4">
    <source>
        <dbReference type="ARBA" id="ARBA00023125"/>
    </source>
</evidence>
<keyword evidence="2" id="KW-0805">Transcription regulation</keyword>
<dbReference type="InterPro" id="IPR014284">
    <property type="entry name" value="RNA_pol_sigma-70_dom"/>
</dbReference>
<dbReference type="PANTHER" id="PTHR43133:SF8">
    <property type="entry name" value="RNA POLYMERASE SIGMA FACTOR HI_1459-RELATED"/>
    <property type="match status" value="1"/>
</dbReference>
<evidence type="ECO:0000256" key="5">
    <source>
        <dbReference type="ARBA" id="ARBA00023163"/>
    </source>
</evidence>